<evidence type="ECO:0000313" key="3">
    <source>
        <dbReference type="Proteomes" id="UP000437131"/>
    </source>
</evidence>
<sequence>MNRSITQTVLSLIAVLTLNFPAMAKVQPSPINQDSSVPWSKVTEDSFEGKIVYDKDFGGFGESYAIVSSWSKQAIRLSYFWQIKEVDYYKQVKRTRSVWRNNKYEEEVYWDREPVYKYSWKSKNPEYIMFSINGQLYEYQGGKISDDLMSALANAPSTNLKIRLVWSDGSTTDATIGSGTVNAWKTIYQMDSQE</sequence>
<keyword evidence="1" id="KW-0732">Signal</keyword>
<comment type="caution">
    <text evidence="2">The sequence shown here is derived from an EMBL/GenBank/DDBJ whole genome shotgun (WGS) entry which is preliminary data.</text>
</comment>
<organism evidence="2 3">
    <name type="scientific">Cyanobacterium aponinum 0216</name>
    <dbReference type="NCBI Taxonomy" id="2676140"/>
    <lineage>
        <taxon>Bacteria</taxon>
        <taxon>Bacillati</taxon>
        <taxon>Cyanobacteriota</taxon>
        <taxon>Cyanophyceae</taxon>
        <taxon>Oscillatoriophycideae</taxon>
        <taxon>Chroococcales</taxon>
        <taxon>Geminocystaceae</taxon>
        <taxon>Cyanobacterium</taxon>
    </lineage>
</organism>
<dbReference type="AlphaFoldDB" id="A0A844H0G3"/>
<evidence type="ECO:0000313" key="2">
    <source>
        <dbReference type="EMBL" id="MTF39865.1"/>
    </source>
</evidence>
<feature type="chain" id="PRO_5032470381" description="DUF3047 domain-containing protein" evidence="1">
    <location>
        <begin position="25"/>
        <end position="194"/>
    </location>
</feature>
<reference evidence="2 3" key="1">
    <citation type="submission" date="2019-11" db="EMBL/GenBank/DDBJ databases">
        <title>Isolation of a new High Light Tolerant Cyanobacteria.</title>
        <authorList>
            <person name="Dobson Z."/>
            <person name="Vaughn N."/>
            <person name="Vaughn M."/>
            <person name="Fromme P."/>
            <person name="Mazor Y."/>
        </authorList>
    </citation>
    <scope>NUCLEOTIDE SEQUENCE [LARGE SCALE GENOMIC DNA]</scope>
    <source>
        <strain evidence="2 3">0216</strain>
    </source>
</reference>
<dbReference type="EMBL" id="WMIA01000018">
    <property type="protein sequence ID" value="MTF39865.1"/>
    <property type="molecule type" value="Genomic_DNA"/>
</dbReference>
<feature type="signal peptide" evidence="1">
    <location>
        <begin position="1"/>
        <end position="24"/>
    </location>
</feature>
<gene>
    <name evidence="2" type="ORF">GGC33_13145</name>
</gene>
<dbReference type="RefSeq" id="WP_015220646.1">
    <property type="nucleotide sequence ID" value="NZ_WMIA01000018.1"/>
</dbReference>
<proteinExistence type="predicted"/>
<dbReference type="Proteomes" id="UP000437131">
    <property type="component" value="Unassembled WGS sequence"/>
</dbReference>
<protein>
    <recommendedName>
        <fullName evidence="4">DUF3047 domain-containing protein</fullName>
    </recommendedName>
</protein>
<name>A0A844H0G3_9CHRO</name>
<accession>A0A844H0G3</accession>
<evidence type="ECO:0008006" key="4">
    <source>
        <dbReference type="Google" id="ProtNLM"/>
    </source>
</evidence>
<evidence type="ECO:0000256" key="1">
    <source>
        <dbReference type="SAM" id="SignalP"/>
    </source>
</evidence>